<dbReference type="HOGENOM" id="CLU_010119_13_0_1"/>
<accession>U5G2P4</accession>
<reference evidence="1 2" key="1">
    <citation type="journal article" date="2006" name="Science">
        <title>The genome of black cottonwood, Populus trichocarpa (Torr. &amp; Gray).</title>
        <authorList>
            <person name="Tuskan G.A."/>
            <person name="Difazio S."/>
            <person name="Jansson S."/>
            <person name="Bohlmann J."/>
            <person name="Grigoriev I."/>
            <person name="Hellsten U."/>
            <person name="Putnam N."/>
            <person name="Ralph S."/>
            <person name="Rombauts S."/>
            <person name="Salamov A."/>
            <person name="Schein J."/>
            <person name="Sterck L."/>
            <person name="Aerts A."/>
            <person name="Bhalerao R.R."/>
            <person name="Bhalerao R.P."/>
            <person name="Blaudez D."/>
            <person name="Boerjan W."/>
            <person name="Brun A."/>
            <person name="Brunner A."/>
            <person name="Busov V."/>
            <person name="Campbell M."/>
            <person name="Carlson J."/>
            <person name="Chalot M."/>
            <person name="Chapman J."/>
            <person name="Chen G.L."/>
            <person name="Cooper D."/>
            <person name="Coutinho P.M."/>
            <person name="Couturier J."/>
            <person name="Covert S."/>
            <person name="Cronk Q."/>
            <person name="Cunningham R."/>
            <person name="Davis J."/>
            <person name="Degroeve S."/>
            <person name="Dejardin A."/>
            <person name="Depamphilis C."/>
            <person name="Detter J."/>
            <person name="Dirks B."/>
            <person name="Dubchak I."/>
            <person name="Duplessis S."/>
            <person name="Ehlting J."/>
            <person name="Ellis B."/>
            <person name="Gendler K."/>
            <person name="Goodstein D."/>
            <person name="Gribskov M."/>
            <person name="Grimwood J."/>
            <person name="Groover A."/>
            <person name="Gunter L."/>
            <person name="Hamberger B."/>
            <person name="Heinze B."/>
            <person name="Helariutta Y."/>
            <person name="Henrissat B."/>
            <person name="Holligan D."/>
            <person name="Holt R."/>
            <person name="Huang W."/>
            <person name="Islam-Faridi N."/>
            <person name="Jones S."/>
            <person name="Jones-Rhoades M."/>
            <person name="Jorgensen R."/>
            <person name="Joshi C."/>
            <person name="Kangasjarvi J."/>
            <person name="Karlsson J."/>
            <person name="Kelleher C."/>
            <person name="Kirkpatrick R."/>
            <person name="Kirst M."/>
            <person name="Kohler A."/>
            <person name="Kalluri U."/>
            <person name="Larimer F."/>
            <person name="Leebens-Mack J."/>
            <person name="Leple J.C."/>
            <person name="Locascio P."/>
            <person name="Lou Y."/>
            <person name="Lucas S."/>
            <person name="Martin F."/>
            <person name="Montanini B."/>
            <person name="Napoli C."/>
            <person name="Nelson D.R."/>
            <person name="Nelson C."/>
            <person name="Nieminen K."/>
            <person name="Nilsson O."/>
            <person name="Pereda V."/>
            <person name="Peter G."/>
            <person name="Philippe R."/>
            <person name="Pilate G."/>
            <person name="Poliakov A."/>
            <person name="Razumovskaya J."/>
            <person name="Richardson P."/>
            <person name="Rinaldi C."/>
            <person name="Ritland K."/>
            <person name="Rouze P."/>
            <person name="Ryaboy D."/>
            <person name="Schmutz J."/>
            <person name="Schrader J."/>
            <person name="Segerman B."/>
            <person name="Shin H."/>
            <person name="Siddiqui A."/>
            <person name="Sterky F."/>
            <person name="Terry A."/>
            <person name="Tsai C.J."/>
            <person name="Uberbacher E."/>
            <person name="Unneberg P."/>
            <person name="Vahala J."/>
            <person name="Wall K."/>
            <person name="Wessler S."/>
            <person name="Yang G."/>
            <person name="Yin T."/>
            <person name="Douglas C."/>
            <person name="Marra M."/>
            <person name="Sandberg G."/>
            <person name="Van de Peer Y."/>
            <person name="Rokhsar D."/>
        </authorList>
    </citation>
    <scope>NUCLEOTIDE SEQUENCE [LARGE SCALE GENOMIC DNA]</scope>
    <source>
        <strain evidence="2">cv. Nisqually</strain>
    </source>
</reference>
<dbReference type="Proteomes" id="UP000006729">
    <property type="component" value="Chromosome 8"/>
</dbReference>
<dbReference type="Gene3D" id="2.60.120.330">
    <property type="entry name" value="B-lactam Antibiotic, Isopenicillin N Synthase, Chain"/>
    <property type="match status" value="1"/>
</dbReference>
<keyword evidence="2" id="KW-1185">Reference proteome</keyword>
<name>U5G2P4_POPTR</name>
<evidence type="ECO:0000313" key="1">
    <source>
        <dbReference type="EMBL" id="PNT25052.1"/>
    </source>
</evidence>
<protein>
    <recommendedName>
        <fullName evidence="3">Isopenicillin N synthase-like Fe(2+) 2OG dioxygenase domain-containing protein</fullName>
    </recommendedName>
</protein>
<proteinExistence type="predicted"/>
<dbReference type="SUPFAM" id="SSF51197">
    <property type="entry name" value="Clavaminate synthase-like"/>
    <property type="match status" value="1"/>
</dbReference>
<evidence type="ECO:0000313" key="2">
    <source>
        <dbReference type="Proteomes" id="UP000006729"/>
    </source>
</evidence>
<sequence length="120" mass="13655">MTKCLKSLKMSLSRLHGPEQKITMVLIFSSFDFLQLLSNDRLIRVDHRVLAKQAGPGISVPCFFRPQTLGENASRIYGTVKELLSEENPPIYRDVDVNDHMKVYFSKGLDGTSPLLQFRL</sequence>
<dbReference type="EMBL" id="CM009297">
    <property type="protein sequence ID" value="PNT25052.1"/>
    <property type="molecule type" value="Genomic_DNA"/>
</dbReference>
<evidence type="ECO:0008006" key="3">
    <source>
        <dbReference type="Google" id="ProtNLM"/>
    </source>
</evidence>
<dbReference type="STRING" id="3694.U5G2P4"/>
<dbReference type="AlphaFoldDB" id="U5G2P4"/>
<dbReference type="InterPro" id="IPR027443">
    <property type="entry name" value="IPNS-like_sf"/>
</dbReference>
<gene>
    <name evidence="1" type="ORF">POPTR_008G165300</name>
</gene>
<dbReference type="eggNOG" id="KOG0143">
    <property type="taxonomic scope" value="Eukaryota"/>
</dbReference>
<dbReference type="InParanoid" id="U5G2P4"/>
<organism evidence="1 2">
    <name type="scientific">Populus trichocarpa</name>
    <name type="common">Western balsam poplar</name>
    <name type="synonym">Populus balsamifera subsp. trichocarpa</name>
    <dbReference type="NCBI Taxonomy" id="3694"/>
    <lineage>
        <taxon>Eukaryota</taxon>
        <taxon>Viridiplantae</taxon>
        <taxon>Streptophyta</taxon>
        <taxon>Embryophyta</taxon>
        <taxon>Tracheophyta</taxon>
        <taxon>Spermatophyta</taxon>
        <taxon>Magnoliopsida</taxon>
        <taxon>eudicotyledons</taxon>
        <taxon>Gunneridae</taxon>
        <taxon>Pentapetalae</taxon>
        <taxon>rosids</taxon>
        <taxon>fabids</taxon>
        <taxon>Malpighiales</taxon>
        <taxon>Salicaceae</taxon>
        <taxon>Saliceae</taxon>
        <taxon>Populus</taxon>
    </lineage>
</organism>